<sequence length="169" mass="19545">MNINQEKVEDIALEFLNCLYNGELSNEKAIEICNNFKIEYPSSELICIHEYLIENEFIQGEINRGDLNVICPSNYKITNQGRIRIFPDVYGLAHEILLTCLRQNNNMLIGGKICEELCMNISCNIVDIQQAYNFLVDDNFVNPNTFEHKYIRLTDSGKIYAKSQFTAFK</sequence>
<name>A0A974NEC6_9GAMM</name>
<dbReference type="AlphaFoldDB" id="A0A974NEC6"/>
<dbReference type="Proteomes" id="UP000595278">
    <property type="component" value="Chromosome"/>
</dbReference>
<accession>A0A974NEC6</accession>
<dbReference type="EMBL" id="CP067393">
    <property type="protein sequence ID" value="QQP85081.1"/>
    <property type="molecule type" value="Genomic_DNA"/>
</dbReference>
<keyword evidence="2" id="KW-1185">Reference proteome</keyword>
<dbReference type="KEGG" id="eaz:JHT90_11895"/>
<protein>
    <submittedName>
        <fullName evidence="1">Uncharacterized protein</fullName>
    </submittedName>
</protein>
<evidence type="ECO:0000313" key="1">
    <source>
        <dbReference type="EMBL" id="QQP85081.1"/>
    </source>
</evidence>
<dbReference type="RefSeq" id="WP_201091227.1">
    <property type="nucleotide sequence ID" value="NZ_CP067393.1"/>
</dbReference>
<organism evidence="1 2">
    <name type="scientific">Entomomonas asaccharolytica</name>
    <dbReference type="NCBI Taxonomy" id="2785331"/>
    <lineage>
        <taxon>Bacteria</taxon>
        <taxon>Pseudomonadati</taxon>
        <taxon>Pseudomonadota</taxon>
        <taxon>Gammaproteobacteria</taxon>
        <taxon>Pseudomonadales</taxon>
        <taxon>Pseudomonadaceae</taxon>
        <taxon>Entomomonas</taxon>
    </lineage>
</organism>
<gene>
    <name evidence="1" type="ORF">JHT90_11895</name>
</gene>
<reference evidence="1 2" key="1">
    <citation type="submission" date="2021-01" db="EMBL/GenBank/DDBJ databases">
        <title>Entomomonas sp. F2A isolated from a house cricket (Acheta domesticus).</title>
        <authorList>
            <person name="Spergser J."/>
            <person name="Busse H.-J."/>
        </authorList>
    </citation>
    <scope>NUCLEOTIDE SEQUENCE [LARGE SCALE GENOMIC DNA]</scope>
    <source>
        <strain evidence="1 2">F2A</strain>
    </source>
</reference>
<evidence type="ECO:0000313" key="2">
    <source>
        <dbReference type="Proteomes" id="UP000595278"/>
    </source>
</evidence>
<proteinExistence type="predicted"/>